<dbReference type="InterPro" id="IPR027417">
    <property type="entry name" value="P-loop_NTPase"/>
</dbReference>
<gene>
    <name evidence="6" type="primary">ppk</name>
    <name evidence="6" type="ORF">BN3087_850015</name>
</gene>
<name>A0A0S4XR70_9BACT</name>
<accession>A0A0S4XR70</accession>
<comment type="function">
    <text evidence="4">Uses inorganic polyphosphate (polyP) as a donor to convert GDP to GTP or ADP to ATP.</text>
</comment>
<dbReference type="GO" id="GO:0008976">
    <property type="term" value="F:polyphosphate kinase activity"/>
    <property type="evidence" value="ECO:0007669"/>
    <property type="project" value="UniProtKB-UniRule"/>
</dbReference>
<dbReference type="Pfam" id="PF03976">
    <property type="entry name" value="PPK2"/>
    <property type="match status" value="1"/>
</dbReference>
<feature type="domain" description="Polyphosphate kinase-2-related" evidence="5">
    <location>
        <begin position="58"/>
        <end position="277"/>
    </location>
</feature>
<keyword evidence="3 4" id="KW-0418">Kinase</keyword>
<reference evidence="6" key="1">
    <citation type="submission" date="2015-11" db="EMBL/GenBank/DDBJ databases">
        <authorList>
            <person name="Zhang Y."/>
            <person name="Guo Z."/>
        </authorList>
    </citation>
    <scope>NUCLEOTIDE SEQUENCE</scope>
    <source>
        <strain evidence="6">BN30871</strain>
    </source>
</reference>
<comment type="similarity">
    <text evidence="1 4">Belongs to the polyphosphate kinase 2 (PPK2) family. Class I subfamily.</text>
</comment>
<organism evidence="6">
    <name type="scientific">Sulfurovum sp. enrichment culture clone C5</name>
    <dbReference type="NCBI Taxonomy" id="497650"/>
    <lineage>
        <taxon>Bacteria</taxon>
        <taxon>Pseudomonadati</taxon>
        <taxon>Campylobacterota</taxon>
        <taxon>Epsilonproteobacteria</taxon>
        <taxon>Campylobacterales</taxon>
        <taxon>Sulfurovaceae</taxon>
        <taxon>Sulfurovum</taxon>
        <taxon>environmental samples</taxon>
    </lineage>
</organism>
<dbReference type="EC" id="2.7.4.-" evidence="4"/>
<dbReference type="AlphaFoldDB" id="A0A0S4XR70"/>
<evidence type="ECO:0000256" key="3">
    <source>
        <dbReference type="ARBA" id="ARBA00022777"/>
    </source>
</evidence>
<dbReference type="EMBL" id="FAXN01000090">
    <property type="protein sequence ID" value="CUV66472.1"/>
    <property type="molecule type" value="Genomic_DNA"/>
</dbReference>
<dbReference type="InterPro" id="IPR022488">
    <property type="entry name" value="PPK2-related"/>
</dbReference>
<protein>
    <recommendedName>
        <fullName evidence="4">ADP/GDP-polyphosphate phosphotransferase</fullName>
        <ecNumber evidence="4">2.7.4.-</ecNumber>
    </recommendedName>
    <alternativeName>
        <fullName evidence="4">Polyphosphate kinase PPK2</fullName>
    </alternativeName>
</protein>
<keyword evidence="2 4" id="KW-0808">Transferase</keyword>
<dbReference type="PANTHER" id="PTHR34383:SF1">
    <property type="entry name" value="ADP-POLYPHOSPHATE PHOSPHOTRANSFERASE"/>
    <property type="match status" value="1"/>
</dbReference>
<evidence type="ECO:0000313" key="6">
    <source>
        <dbReference type="EMBL" id="CUV66472.1"/>
    </source>
</evidence>
<comment type="subunit">
    <text evidence="4">Homotetramer.</text>
</comment>
<evidence type="ECO:0000259" key="5">
    <source>
        <dbReference type="Pfam" id="PF03976"/>
    </source>
</evidence>
<evidence type="ECO:0000256" key="1">
    <source>
        <dbReference type="ARBA" id="ARBA00009924"/>
    </source>
</evidence>
<dbReference type="NCBIfam" id="TIGR03707">
    <property type="entry name" value="PPK2_P_aer"/>
    <property type="match status" value="1"/>
</dbReference>
<dbReference type="GO" id="GO:0006793">
    <property type="term" value="P:phosphorus metabolic process"/>
    <property type="evidence" value="ECO:0007669"/>
    <property type="project" value="InterPro"/>
</dbReference>
<dbReference type="Gene3D" id="3.40.50.300">
    <property type="entry name" value="P-loop containing nucleotide triphosphate hydrolases"/>
    <property type="match status" value="1"/>
</dbReference>
<evidence type="ECO:0000256" key="2">
    <source>
        <dbReference type="ARBA" id="ARBA00022679"/>
    </source>
</evidence>
<dbReference type="InterPro" id="IPR022486">
    <property type="entry name" value="PPK2_PA0141"/>
</dbReference>
<dbReference type="PANTHER" id="PTHR34383">
    <property type="entry name" value="POLYPHOSPHATE:AMP PHOSPHOTRANSFERASE-RELATED"/>
    <property type="match status" value="1"/>
</dbReference>
<evidence type="ECO:0000256" key="4">
    <source>
        <dbReference type="RuleBase" id="RU369062"/>
    </source>
</evidence>
<sequence>MKSLLENINLLKNSCKDCEPKIIETIENDLKLLMTKDGLKGLVGKKKFNKIKEDIILENEIEELQIELIKLQNWVYENKKRVMIIFEGRDTAGKSSAIKRFIEHLNPRRFRVVALPKPTEMEAGQFFFQRYFAQLPNPSEIVFFDRSWYNRAIIEPLLEFCTKKQHEQFMKDVPRVEKALVDDGIMIIKLWFEIDRKTQLERFEERLTDPLKYWKLSPVDEKIKNLWDEVTSYKEKMFETTHTAELPWVIVDGNDQKRARIEAIKYVLSTTPYDGKDESKVNLKYDKSIVKKYQQN</sequence>
<dbReference type="SUPFAM" id="SSF52540">
    <property type="entry name" value="P-loop containing nucleoside triphosphate hydrolases"/>
    <property type="match status" value="1"/>
</dbReference>
<proteinExistence type="inferred from homology"/>